<dbReference type="RefSeq" id="WP_345301618.1">
    <property type="nucleotide sequence ID" value="NZ_BAABJE010000001.1"/>
</dbReference>
<feature type="compositionally biased region" description="Low complexity" evidence="1">
    <location>
        <begin position="168"/>
        <end position="191"/>
    </location>
</feature>
<reference evidence="3" key="1">
    <citation type="journal article" date="2019" name="Int. J. Syst. Evol. Microbiol.">
        <title>The Global Catalogue of Microorganisms (GCM) 10K type strain sequencing project: providing services to taxonomists for standard genome sequencing and annotation.</title>
        <authorList>
            <consortium name="The Broad Institute Genomics Platform"/>
            <consortium name="The Broad Institute Genome Sequencing Center for Infectious Disease"/>
            <person name="Wu L."/>
            <person name="Ma J."/>
        </authorList>
    </citation>
    <scope>NUCLEOTIDE SEQUENCE [LARGE SCALE GENOMIC DNA]</scope>
    <source>
        <strain evidence="3">JCM 18204</strain>
    </source>
</reference>
<evidence type="ECO:0000313" key="2">
    <source>
        <dbReference type="EMBL" id="GAA4782775.1"/>
    </source>
</evidence>
<proteinExistence type="predicted"/>
<keyword evidence="3" id="KW-1185">Reference proteome</keyword>
<dbReference type="EMBL" id="BAABJE010000001">
    <property type="protein sequence ID" value="GAA4782775.1"/>
    <property type="molecule type" value="Genomic_DNA"/>
</dbReference>
<comment type="caution">
    <text evidence="2">The sequence shown here is derived from an EMBL/GenBank/DDBJ whole genome shotgun (WGS) entry which is preliminary data.</text>
</comment>
<sequence length="197" mass="21186">MTVWNDFNDAEQQQTFDVIPKGTVAWVRMTIKPGGYNDPSQGWTGGWATRSDETGAIYLACEFVVLEGPFAKRKLWSNIGLYSPKGPTWTGMGRSFLRAMLNSARNVRPEDNSPQAAAARRIQGFHELEGIAFVAKIDIERDGRGDAKNIIKQAVEPGQPDYPPGAPPAAGAAARVAAPAATHVGPAAPTGRPTWAQ</sequence>
<protein>
    <submittedName>
        <fullName evidence="2">Uncharacterized protein</fullName>
    </submittedName>
</protein>
<evidence type="ECO:0000313" key="3">
    <source>
        <dbReference type="Proteomes" id="UP001499959"/>
    </source>
</evidence>
<feature type="region of interest" description="Disordered" evidence="1">
    <location>
        <begin position="156"/>
        <end position="197"/>
    </location>
</feature>
<evidence type="ECO:0000256" key="1">
    <source>
        <dbReference type="SAM" id="MobiDB-lite"/>
    </source>
</evidence>
<accession>A0ABP9APG9</accession>
<organism evidence="2 3">
    <name type="scientific">Lysobacter hankyongensis</name>
    <dbReference type="NCBI Taxonomy" id="1176535"/>
    <lineage>
        <taxon>Bacteria</taxon>
        <taxon>Pseudomonadati</taxon>
        <taxon>Pseudomonadota</taxon>
        <taxon>Gammaproteobacteria</taxon>
        <taxon>Lysobacterales</taxon>
        <taxon>Lysobacteraceae</taxon>
        <taxon>Lysobacter</taxon>
    </lineage>
</organism>
<dbReference type="Proteomes" id="UP001499959">
    <property type="component" value="Unassembled WGS sequence"/>
</dbReference>
<gene>
    <name evidence="2" type="ORF">GCM10023307_04210</name>
</gene>
<name>A0ABP9APG9_9GAMM</name>